<dbReference type="PANTHER" id="PTHR30483:SF37">
    <property type="entry name" value="ABC TRANSPORTER SUBSTRATE-BINDING PROTEIN"/>
    <property type="match status" value="1"/>
</dbReference>
<dbReference type="eggNOG" id="COG0683">
    <property type="taxonomic scope" value="Bacteria"/>
</dbReference>
<dbReference type="RefSeq" id="WP_028157735.1">
    <property type="nucleotide sequence ID" value="NZ_CP126005.1"/>
</dbReference>
<evidence type="ECO:0000256" key="1">
    <source>
        <dbReference type="ARBA" id="ARBA00010062"/>
    </source>
</evidence>
<keyword evidence="3" id="KW-0813">Transport</keyword>
<sequence>MNFKYVTGLFCAAAMFLALGSGAQAQDKVIKIGVIMPMSGGTASIGAHAKAALEVAMDIINNAHPELGNLPLAKNAGLAGLGGAKIEAVFADNQGNPATGQNQALRLITEDKVAAVFGSYQSGVTLTSSAIAEKYGVPFLNSESVAANLTERGFKWFFRTTPIATDFAKIYVDFLADIKAQGAKTDSVAIVHDNTEYGTSVANTIAGAFKEKGQPIALDVAYPVNATDLQGQVLQLKDKKPDVVIMISYTSDAILFAKTMQSLDYKPAVLLADDAGYSDPSFTKAVGKISQGVFNRSSWVVGPPGSASAIIADMYKKKSGEEMDDTVARQMQGFFVLADAIDRAGSTDPAKIQAALKATDLKPEQLMIGYKGVKFDDKGQNVLASGAIIQLQDGENYVSVWPKANAEKAPVLPYKGW</sequence>
<proteinExistence type="inferred from homology"/>
<dbReference type="SUPFAM" id="SSF53822">
    <property type="entry name" value="Periplasmic binding protein-like I"/>
    <property type="match status" value="1"/>
</dbReference>
<evidence type="ECO:0000259" key="5">
    <source>
        <dbReference type="Pfam" id="PF13458"/>
    </source>
</evidence>
<evidence type="ECO:0000313" key="7">
    <source>
        <dbReference type="Proteomes" id="UP000030377"/>
    </source>
</evidence>
<feature type="signal peptide" evidence="4">
    <location>
        <begin position="1"/>
        <end position="25"/>
    </location>
</feature>
<reference evidence="6 7" key="1">
    <citation type="submission" date="2014-09" db="EMBL/GenBank/DDBJ databases">
        <title>Draft genome of Bradyrhizobium japonicum Is-34.</title>
        <authorList>
            <person name="Tsurumaru H."/>
            <person name="Yamakawa T."/>
            <person name="Hashimoto S."/>
            <person name="Okizaki K."/>
            <person name="Kanesaki Y."/>
            <person name="Yoshikawa H."/>
            <person name="Yajima S."/>
        </authorList>
    </citation>
    <scope>NUCLEOTIDE SEQUENCE [LARGE SCALE GENOMIC DNA]</scope>
    <source>
        <strain evidence="6 7">Is-34</strain>
    </source>
</reference>
<dbReference type="Proteomes" id="UP000030377">
    <property type="component" value="Unassembled WGS sequence"/>
</dbReference>
<dbReference type="STRING" id="375.BKD09_RS30820"/>
<comment type="caution">
    <text evidence="6">The sequence shown here is derived from an EMBL/GenBank/DDBJ whole genome shotgun (WGS) entry which is preliminary data.</text>
</comment>
<evidence type="ECO:0000256" key="4">
    <source>
        <dbReference type="SAM" id="SignalP"/>
    </source>
</evidence>
<organism evidence="6 7">
    <name type="scientific">Bradyrhizobium japonicum</name>
    <dbReference type="NCBI Taxonomy" id="375"/>
    <lineage>
        <taxon>Bacteria</taxon>
        <taxon>Pseudomonadati</taxon>
        <taxon>Pseudomonadota</taxon>
        <taxon>Alphaproteobacteria</taxon>
        <taxon>Hyphomicrobiales</taxon>
        <taxon>Nitrobacteraceae</taxon>
        <taxon>Bradyrhizobium</taxon>
    </lineage>
</organism>
<name>A0A0A3XTG7_BRAJP</name>
<dbReference type="PANTHER" id="PTHR30483">
    <property type="entry name" value="LEUCINE-SPECIFIC-BINDING PROTEIN"/>
    <property type="match status" value="1"/>
</dbReference>
<dbReference type="GO" id="GO:0006865">
    <property type="term" value="P:amino acid transport"/>
    <property type="evidence" value="ECO:0007669"/>
    <property type="project" value="UniProtKB-KW"/>
</dbReference>
<gene>
    <name evidence="6" type="ORF">MA20_27070</name>
</gene>
<evidence type="ECO:0000313" key="6">
    <source>
        <dbReference type="EMBL" id="KGT76446.1"/>
    </source>
</evidence>
<dbReference type="InterPro" id="IPR028082">
    <property type="entry name" value="Peripla_BP_I"/>
</dbReference>
<dbReference type="EMBL" id="JRPN01000020">
    <property type="protein sequence ID" value="KGT76446.1"/>
    <property type="molecule type" value="Genomic_DNA"/>
</dbReference>
<feature type="domain" description="Leucine-binding protein" evidence="5">
    <location>
        <begin position="30"/>
        <end position="390"/>
    </location>
</feature>
<feature type="chain" id="PRO_5002017237" evidence="4">
    <location>
        <begin position="26"/>
        <end position="417"/>
    </location>
</feature>
<protein>
    <submittedName>
        <fullName evidence="6">Branched-chain amino acid ABC transporter substrate-binding protein</fullName>
    </submittedName>
</protein>
<dbReference type="Gene3D" id="3.40.50.2300">
    <property type="match status" value="2"/>
</dbReference>
<dbReference type="CDD" id="cd06340">
    <property type="entry name" value="PBP1_ABC_ligand_binding-like"/>
    <property type="match status" value="1"/>
</dbReference>
<dbReference type="InterPro" id="IPR051010">
    <property type="entry name" value="BCAA_transport"/>
</dbReference>
<dbReference type="Pfam" id="PF13458">
    <property type="entry name" value="Peripla_BP_6"/>
    <property type="match status" value="1"/>
</dbReference>
<evidence type="ECO:0000256" key="2">
    <source>
        <dbReference type="ARBA" id="ARBA00022729"/>
    </source>
</evidence>
<keyword evidence="2 4" id="KW-0732">Signal</keyword>
<dbReference type="InterPro" id="IPR028081">
    <property type="entry name" value="Leu-bd"/>
</dbReference>
<comment type="similarity">
    <text evidence="1">Belongs to the leucine-binding protein family.</text>
</comment>
<keyword evidence="3" id="KW-0029">Amino-acid transport</keyword>
<evidence type="ECO:0000256" key="3">
    <source>
        <dbReference type="ARBA" id="ARBA00022970"/>
    </source>
</evidence>
<dbReference type="AlphaFoldDB" id="A0A0A3XTG7"/>
<accession>A0A0A3XTG7</accession>